<evidence type="ECO:0000256" key="4">
    <source>
        <dbReference type="ARBA" id="ARBA00022694"/>
    </source>
</evidence>
<dbReference type="AlphaFoldDB" id="A0A6G3MG88"/>
<dbReference type="FunFam" id="3.30.420.40:FF:000037">
    <property type="entry name" value="Probable tRNA N6-adenosine threonylcarbamoyltransferase"/>
    <property type="match status" value="1"/>
</dbReference>
<evidence type="ECO:0000313" key="10">
    <source>
        <dbReference type="EMBL" id="NDJ93027.1"/>
    </source>
</evidence>
<comment type="catalytic activity">
    <reaction evidence="8">
        <text>L-threonylcarbamoyladenylate + adenosine(37) in tRNA = N(6)-L-threonylcarbamoyladenosine(37) in tRNA + AMP + H(+)</text>
        <dbReference type="Rhea" id="RHEA:37059"/>
        <dbReference type="Rhea" id="RHEA-COMP:10162"/>
        <dbReference type="Rhea" id="RHEA-COMP:10163"/>
        <dbReference type="ChEBI" id="CHEBI:15378"/>
        <dbReference type="ChEBI" id="CHEBI:73682"/>
        <dbReference type="ChEBI" id="CHEBI:74411"/>
        <dbReference type="ChEBI" id="CHEBI:74418"/>
        <dbReference type="ChEBI" id="CHEBI:456215"/>
        <dbReference type="EC" id="2.3.1.234"/>
    </reaction>
</comment>
<keyword evidence="6" id="KW-0408">Iron</keyword>
<dbReference type="EMBL" id="GHBP01002199">
    <property type="protein sequence ID" value="NDJ93027.1"/>
    <property type="molecule type" value="Transcribed_RNA"/>
</dbReference>
<evidence type="ECO:0000256" key="6">
    <source>
        <dbReference type="ARBA" id="ARBA00023004"/>
    </source>
</evidence>
<proteinExistence type="predicted"/>
<protein>
    <recommendedName>
        <fullName evidence="1">N(6)-L-threonylcarbamoyladenine synthase</fullName>
        <ecNumber evidence="1">2.3.1.234</ecNumber>
    </recommendedName>
</protein>
<keyword evidence="3 10" id="KW-0808">Transferase</keyword>
<dbReference type="GO" id="GO:0008033">
    <property type="term" value="P:tRNA processing"/>
    <property type="evidence" value="ECO:0007669"/>
    <property type="project" value="UniProtKB-KW"/>
</dbReference>
<dbReference type="PRINTS" id="PR00789">
    <property type="entry name" value="OSIALOPTASE"/>
</dbReference>
<dbReference type="PANTHER" id="PTHR11735">
    <property type="entry name" value="TRNA N6-ADENOSINE THREONYLCARBAMOYLTRANSFERASE"/>
    <property type="match status" value="1"/>
</dbReference>
<keyword evidence="5" id="KW-0479">Metal-binding</keyword>
<reference evidence="10" key="1">
    <citation type="submission" date="2018-11" db="EMBL/GenBank/DDBJ databases">
        <title>Henneguya salminicola genome and transcriptome.</title>
        <authorList>
            <person name="Yahalomi D."/>
            <person name="Atkinson S.D."/>
            <person name="Neuhof M."/>
            <person name="Chang E.S."/>
            <person name="Philippe H."/>
            <person name="Cartwright P."/>
            <person name="Bartholomew J.L."/>
            <person name="Huchon D."/>
        </authorList>
    </citation>
    <scope>NUCLEOTIDE SEQUENCE</scope>
    <source>
        <strain evidence="10">Hz1</strain>
        <tissue evidence="10">Whole</tissue>
    </source>
</reference>
<dbReference type="InterPro" id="IPR043129">
    <property type="entry name" value="ATPase_NBD"/>
</dbReference>
<dbReference type="GO" id="GO:0046872">
    <property type="term" value="F:metal ion binding"/>
    <property type="evidence" value="ECO:0007669"/>
    <property type="project" value="UniProtKB-KW"/>
</dbReference>
<dbReference type="PANTHER" id="PTHR11735:SF14">
    <property type="entry name" value="TRNA N6-ADENOSINE THREONYLCARBAMOYLTRANSFERASE"/>
    <property type="match status" value="1"/>
</dbReference>
<evidence type="ECO:0000256" key="8">
    <source>
        <dbReference type="ARBA" id="ARBA00048117"/>
    </source>
</evidence>
<evidence type="ECO:0000256" key="3">
    <source>
        <dbReference type="ARBA" id="ARBA00022679"/>
    </source>
</evidence>
<organism evidence="10">
    <name type="scientific">Henneguya salminicola</name>
    <name type="common">Myxosporean</name>
    <dbReference type="NCBI Taxonomy" id="69463"/>
    <lineage>
        <taxon>Eukaryota</taxon>
        <taxon>Metazoa</taxon>
        <taxon>Cnidaria</taxon>
        <taxon>Myxozoa</taxon>
        <taxon>Myxosporea</taxon>
        <taxon>Bivalvulida</taxon>
        <taxon>Platysporina</taxon>
        <taxon>Myxobolidae</taxon>
        <taxon>Henneguya</taxon>
    </lineage>
</organism>
<dbReference type="InterPro" id="IPR017861">
    <property type="entry name" value="KAE1/TsaD"/>
</dbReference>
<accession>A0A6G3MG88</accession>
<dbReference type="EC" id="2.3.1.234" evidence="1"/>
<dbReference type="Gene3D" id="3.30.420.40">
    <property type="match status" value="1"/>
</dbReference>
<dbReference type="Pfam" id="PF00814">
    <property type="entry name" value="TsaD"/>
    <property type="match status" value="1"/>
</dbReference>
<feature type="domain" description="Gcp-like" evidence="9">
    <location>
        <begin position="34"/>
        <end position="112"/>
    </location>
</feature>
<keyword evidence="2" id="KW-0963">Cytoplasm</keyword>
<dbReference type="GO" id="GO:0005737">
    <property type="term" value="C:cytoplasm"/>
    <property type="evidence" value="ECO:0007669"/>
    <property type="project" value="TreeGrafter"/>
</dbReference>
<evidence type="ECO:0000256" key="7">
    <source>
        <dbReference type="ARBA" id="ARBA00023315"/>
    </source>
</evidence>
<name>A0A6G3MG88_HENSL</name>
<dbReference type="InterPro" id="IPR000905">
    <property type="entry name" value="Gcp-like_dom"/>
</dbReference>
<sequence length="122" mass="13486">MVIAIGFEGSANKLGIGIIKDNEILSNLRFTFITLPGQGFKPSDTEAHHRNKILELLKNVLQESKLHMTQIDVICFTQGPGMGSPLSTVAFVARMLSLMYNKPLVGVNHCVARTPSKVIFRY</sequence>
<dbReference type="SUPFAM" id="SSF53067">
    <property type="entry name" value="Actin-like ATPase domain"/>
    <property type="match status" value="1"/>
</dbReference>
<evidence type="ECO:0000256" key="5">
    <source>
        <dbReference type="ARBA" id="ARBA00022723"/>
    </source>
</evidence>
<dbReference type="GO" id="GO:0000408">
    <property type="term" value="C:EKC/KEOPS complex"/>
    <property type="evidence" value="ECO:0007669"/>
    <property type="project" value="TreeGrafter"/>
</dbReference>
<keyword evidence="7" id="KW-0012">Acyltransferase</keyword>
<evidence type="ECO:0000256" key="2">
    <source>
        <dbReference type="ARBA" id="ARBA00022490"/>
    </source>
</evidence>
<evidence type="ECO:0000259" key="9">
    <source>
        <dbReference type="Pfam" id="PF00814"/>
    </source>
</evidence>
<evidence type="ECO:0000256" key="1">
    <source>
        <dbReference type="ARBA" id="ARBA00012156"/>
    </source>
</evidence>
<dbReference type="GO" id="GO:0061711">
    <property type="term" value="F:tRNA N(6)-L-threonylcarbamoyladenine synthase activity"/>
    <property type="evidence" value="ECO:0007669"/>
    <property type="project" value="UniProtKB-EC"/>
</dbReference>
<keyword evidence="4" id="KW-0819">tRNA processing</keyword>